<evidence type="ECO:0000313" key="1">
    <source>
        <dbReference type="Proteomes" id="UP000694844"/>
    </source>
</evidence>
<dbReference type="OrthoDB" id="10266717at2759"/>
<organism evidence="1 2">
    <name type="scientific">Crassostrea virginica</name>
    <name type="common">Eastern oyster</name>
    <dbReference type="NCBI Taxonomy" id="6565"/>
    <lineage>
        <taxon>Eukaryota</taxon>
        <taxon>Metazoa</taxon>
        <taxon>Spiralia</taxon>
        <taxon>Lophotrochozoa</taxon>
        <taxon>Mollusca</taxon>
        <taxon>Bivalvia</taxon>
        <taxon>Autobranchia</taxon>
        <taxon>Pteriomorphia</taxon>
        <taxon>Ostreida</taxon>
        <taxon>Ostreoidea</taxon>
        <taxon>Ostreidae</taxon>
        <taxon>Crassostrea</taxon>
    </lineage>
</organism>
<keyword evidence="1" id="KW-1185">Reference proteome</keyword>
<dbReference type="GeneID" id="111117857"/>
<accession>A0A8B8CAK8</accession>
<dbReference type="SUPFAM" id="SSF52949">
    <property type="entry name" value="Macro domain-like"/>
    <property type="match status" value="1"/>
</dbReference>
<evidence type="ECO:0000313" key="2">
    <source>
        <dbReference type="RefSeq" id="XP_022312792.1"/>
    </source>
</evidence>
<dbReference type="RefSeq" id="XP_022312792.1">
    <property type="nucleotide sequence ID" value="XM_022457084.1"/>
</dbReference>
<protein>
    <submittedName>
        <fullName evidence="2">Uncharacterized protein LOC111117857</fullName>
    </submittedName>
</protein>
<sequence>MAELYSFEIGNDKDVKVIKQDTKVVIVIREISTEQNSILNTVTIDHQEWHQFQQHLENASNALSKIVQGENDVEFMRRLSNDNIFMHFLSRGKLFIQVHSPYRCVTIREFVSVSYQDQQLPKAQRPICDGVKLKALKIGVALRELEWMCLKQHMKTINEIINLHNFNVIFKYGDIIQVKTSQCIVQQCDCITINNHGLSKKISEKYPWADIYKQRRAVSNRNLAIQEDRGVPGTIKIMVSPECNEPDVICMLAQWDFGRGNIRQIEPYKDSKENRKRWFKKCLTEIGLQKYQKIAFPFKIGCSLGQGNWTEYLKMIKDMAKTYQKYVIIIVAEK</sequence>
<name>A0A8B8CAK8_CRAVI</name>
<dbReference type="KEGG" id="cvn:111117857"/>
<dbReference type="InterPro" id="IPR043472">
    <property type="entry name" value="Macro_dom-like"/>
</dbReference>
<dbReference type="Proteomes" id="UP000694844">
    <property type="component" value="Chromosome 10"/>
</dbReference>
<gene>
    <name evidence="2" type="primary">LOC111117857</name>
</gene>
<dbReference type="Gene3D" id="3.40.220.10">
    <property type="entry name" value="Leucine Aminopeptidase, subunit E, domain 1"/>
    <property type="match status" value="1"/>
</dbReference>
<proteinExistence type="predicted"/>
<reference evidence="2" key="1">
    <citation type="submission" date="2025-08" db="UniProtKB">
        <authorList>
            <consortium name="RefSeq"/>
        </authorList>
    </citation>
    <scope>IDENTIFICATION</scope>
    <source>
        <tissue evidence="2">Whole sample</tissue>
    </source>
</reference>
<dbReference type="AlphaFoldDB" id="A0A8B8CAK8"/>